<keyword evidence="5" id="KW-0732">Signal</keyword>
<keyword evidence="7" id="KW-0408">Iron</keyword>
<keyword evidence="8" id="KW-0411">Iron-sulfur</keyword>
<dbReference type="PROSITE" id="PS51379">
    <property type="entry name" value="4FE4S_FER_2"/>
    <property type="match status" value="1"/>
</dbReference>
<dbReference type="InterPro" id="IPR017900">
    <property type="entry name" value="4Fe4S_Fe_S_CS"/>
</dbReference>
<evidence type="ECO:0000256" key="10">
    <source>
        <dbReference type="ARBA" id="ARBA00029374"/>
    </source>
</evidence>
<evidence type="ECO:0000256" key="8">
    <source>
        <dbReference type="ARBA" id="ARBA00023014"/>
    </source>
</evidence>
<dbReference type="NCBIfam" id="TIGR02486">
    <property type="entry name" value="RDH"/>
    <property type="match status" value="1"/>
</dbReference>
<evidence type="ECO:0000256" key="7">
    <source>
        <dbReference type="ARBA" id="ARBA00023004"/>
    </source>
</evidence>
<keyword evidence="13" id="KW-1185">Reference proteome</keyword>
<dbReference type="Gene3D" id="3.30.70.20">
    <property type="match status" value="1"/>
</dbReference>
<keyword evidence="4" id="KW-0479">Metal-binding</keyword>
<sequence>MEKKKKPELSRRDFGKLIIGAGAAATIAPFGVPGANAAEKEKNAAEIRQQFAMTAGSPIIVNDKLERYAQVRTAFTHPTSMFKPNYKGEVKHWFLSSCDEKVRQIENGENGPKMKAKNVGEARAGRALEAAGWTLDNNFGGSFGSYYPNRFSMLWSGETMLNTQMWATVGLDRRPPDTTDPVELTNYVKFAARMAGADLVGVARLNRNWVYSGAVTIPDEQSWHKEIEKPIVFKDVPLPIETDDELIIPNTCENVIVAGIAMNREMLQTAPTSMACATVAFCYSRMCVFDMWLCQFIRYMGYYAIPCCNTVGQSVAFAVEAGLGQASRMGAFITPEFGPNVRLTKVFTNMPLVPDKPIDFGVTEFCETCKKCARECPSKAITEGPRTFEGRSIHNQSGKLQWQNDHSKCLDYWPESGGNCGTCFAVCPFTKGNIWIHDGVEWLIDNTRFLDPLMLGMDDALGYGAKRNITEIWDGKINTYGLDADHFRDTVSFRKDRVKKS</sequence>
<dbReference type="PROSITE" id="PS51318">
    <property type="entry name" value="TAT"/>
    <property type="match status" value="1"/>
</dbReference>
<keyword evidence="6" id="KW-0677">Repeat</keyword>
<dbReference type="InterPro" id="IPR012832">
    <property type="entry name" value="RDH"/>
</dbReference>
<reference evidence="13" key="1">
    <citation type="submission" date="2016-08" db="EMBL/GenBank/DDBJ databases">
        <title>Complete genome sequence of the organohalide-respiring Epsilonproteobacterium Sulfurospirillum halorespirans.</title>
        <authorList>
            <person name="Goris T."/>
            <person name="Zimmermann J."/>
            <person name="Schenz B."/>
            <person name="Lemos M."/>
            <person name="Hackermueller J."/>
            <person name="Diekert G."/>
        </authorList>
    </citation>
    <scope>NUCLEOTIDE SEQUENCE [LARGE SCALE GENOMIC DNA]</scope>
    <source>
        <strain>DSM 13726</strain>
        <strain evidence="13">PCE-M2</strain>
    </source>
</reference>
<dbReference type="InterPro" id="IPR006311">
    <property type="entry name" value="TAT_signal"/>
</dbReference>
<dbReference type="Pfam" id="PF13484">
    <property type="entry name" value="Fer4_16"/>
    <property type="match status" value="1"/>
</dbReference>
<feature type="domain" description="4Fe-4S ferredoxin-type" evidence="11">
    <location>
        <begin position="356"/>
        <end position="386"/>
    </location>
</feature>
<dbReference type="GO" id="GO:0005886">
    <property type="term" value="C:plasma membrane"/>
    <property type="evidence" value="ECO:0007669"/>
    <property type="project" value="UniProtKB-SubCell"/>
</dbReference>
<dbReference type="STRING" id="1193502.SHALO_1495"/>
<dbReference type="PANTHER" id="PTHR42827:SF1">
    <property type="entry name" value="IRON-SULFUR CLUSTER-BINDING PROTEIN"/>
    <property type="match status" value="1"/>
</dbReference>
<comment type="subcellular location">
    <subcellularLocation>
        <location evidence="1">Cell membrane</location>
    </subcellularLocation>
</comment>
<evidence type="ECO:0000313" key="12">
    <source>
        <dbReference type="EMBL" id="AOO65270.1"/>
    </source>
</evidence>
<name>A0A1D7TK12_9BACT</name>
<protein>
    <submittedName>
        <fullName evidence="12">Tetrachloroethene reductive dehalogenase catalytic subunit PceA</fullName>
    </submittedName>
</protein>
<dbReference type="PANTHER" id="PTHR42827">
    <property type="entry name" value="IRON-SULFUR CLUSTER-BINDING PROTEIN-RELATED"/>
    <property type="match status" value="1"/>
</dbReference>
<dbReference type="PATRIC" id="fig|1193502.14.peg.1517"/>
<keyword evidence="3" id="KW-0004">4Fe-4S</keyword>
<evidence type="ECO:0000256" key="9">
    <source>
        <dbReference type="ARBA" id="ARBA00023136"/>
    </source>
</evidence>
<evidence type="ECO:0000313" key="13">
    <source>
        <dbReference type="Proteomes" id="UP000094609"/>
    </source>
</evidence>
<dbReference type="RefSeq" id="WP_069478034.1">
    <property type="nucleotide sequence ID" value="NZ_CP017111.1"/>
</dbReference>
<dbReference type="GO" id="GO:0046872">
    <property type="term" value="F:metal ion binding"/>
    <property type="evidence" value="ECO:0007669"/>
    <property type="project" value="UniProtKB-KW"/>
</dbReference>
<accession>A0A1D7TK12</accession>
<evidence type="ECO:0000256" key="1">
    <source>
        <dbReference type="ARBA" id="ARBA00004236"/>
    </source>
</evidence>
<evidence type="ECO:0000259" key="11">
    <source>
        <dbReference type="PROSITE" id="PS51379"/>
    </source>
</evidence>
<keyword evidence="2" id="KW-1003">Cell membrane</keyword>
<dbReference type="InterPro" id="IPR017896">
    <property type="entry name" value="4Fe4S_Fe-S-bd"/>
</dbReference>
<dbReference type="PROSITE" id="PS00198">
    <property type="entry name" value="4FE4S_FER_1"/>
    <property type="match status" value="1"/>
</dbReference>
<evidence type="ECO:0000256" key="6">
    <source>
        <dbReference type="ARBA" id="ARBA00022737"/>
    </source>
</evidence>
<dbReference type="AlphaFoldDB" id="A0A1D7TK12"/>
<keyword evidence="9" id="KW-0472">Membrane</keyword>
<dbReference type="KEGG" id="shal:SHALO_1495"/>
<evidence type="ECO:0000256" key="4">
    <source>
        <dbReference type="ARBA" id="ARBA00022723"/>
    </source>
</evidence>
<organism evidence="12 13">
    <name type="scientific">Sulfurospirillum halorespirans DSM 13726</name>
    <dbReference type="NCBI Taxonomy" id="1193502"/>
    <lineage>
        <taxon>Bacteria</taxon>
        <taxon>Pseudomonadati</taxon>
        <taxon>Campylobacterota</taxon>
        <taxon>Epsilonproteobacteria</taxon>
        <taxon>Campylobacterales</taxon>
        <taxon>Sulfurospirillaceae</taxon>
        <taxon>Sulfurospirillum</taxon>
    </lineage>
</organism>
<dbReference type="EMBL" id="CP017111">
    <property type="protein sequence ID" value="AOO65270.1"/>
    <property type="molecule type" value="Genomic_DNA"/>
</dbReference>
<dbReference type="SUPFAM" id="SSF54862">
    <property type="entry name" value="4Fe-4S ferredoxins"/>
    <property type="match status" value="1"/>
</dbReference>
<evidence type="ECO:0000256" key="5">
    <source>
        <dbReference type="ARBA" id="ARBA00022729"/>
    </source>
</evidence>
<evidence type="ECO:0000256" key="3">
    <source>
        <dbReference type="ARBA" id="ARBA00022485"/>
    </source>
</evidence>
<evidence type="ECO:0000256" key="2">
    <source>
        <dbReference type="ARBA" id="ARBA00022475"/>
    </source>
</evidence>
<comment type="cofactor">
    <cofactor evidence="10">
        <name>corrinoid</name>
        <dbReference type="ChEBI" id="CHEBI:33913"/>
    </cofactor>
</comment>
<dbReference type="Proteomes" id="UP000094609">
    <property type="component" value="Chromosome"/>
</dbReference>
<dbReference type="GO" id="GO:0051539">
    <property type="term" value="F:4 iron, 4 sulfur cluster binding"/>
    <property type="evidence" value="ECO:0007669"/>
    <property type="project" value="UniProtKB-KW"/>
</dbReference>
<proteinExistence type="predicted"/>
<gene>
    <name evidence="12" type="ORF">SHALO_1495</name>
</gene>